<dbReference type="EMBL" id="BQNB010017289">
    <property type="protein sequence ID" value="GJT61462.1"/>
    <property type="molecule type" value="Genomic_DNA"/>
</dbReference>
<sequence length="80" mass="9206">MTMKEYVQYETEKALKKAIVNNDALASKLDFSSEPTVSPQHIDETNMRNETLLSKNDDEEYNVISFNDLFPFNIISINDS</sequence>
<evidence type="ECO:0000313" key="1">
    <source>
        <dbReference type="EMBL" id="GJT61462.1"/>
    </source>
</evidence>
<accession>A0ABQ5FFY1</accession>
<name>A0ABQ5FFY1_9ASTR</name>
<reference evidence="1" key="2">
    <citation type="submission" date="2022-01" db="EMBL/GenBank/DDBJ databases">
        <authorList>
            <person name="Yamashiro T."/>
            <person name="Shiraishi A."/>
            <person name="Satake H."/>
            <person name="Nakayama K."/>
        </authorList>
    </citation>
    <scope>NUCLEOTIDE SEQUENCE</scope>
</reference>
<proteinExistence type="predicted"/>
<comment type="caution">
    <text evidence="1">The sequence shown here is derived from an EMBL/GenBank/DDBJ whole genome shotgun (WGS) entry which is preliminary data.</text>
</comment>
<reference evidence="1" key="1">
    <citation type="journal article" date="2022" name="Int. J. Mol. Sci.">
        <title>Draft Genome of Tanacetum Coccineum: Genomic Comparison of Closely Related Tanacetum-Family Plants.</title>
        <authorList>
            <person name="Yamashiro T."/>
            <person name="Shiraishi A."/>
            <person name="Nakayama K."/>
            <person name="Satake H."/>
        </authorList>
    </citation>
    <scope>NUCLEOTIDE SEQUENCE</scope>
</reference>
<keyword evidence="2" id="KW-1185">Reference proteome</keyword>
<gene>
    <name evidence="1" type="ORF">Tco_1004995</name>
</gene>
<evidence type="ECO:0000313" key="2">
    <source>
        <dbReference type="Proteomes" id="UP001151760"/>
    </source>
</evidence>
<organism evidence="1 2">
    <name type="scientific">Tanacetum coccineum</name>
    <dbReference type="NCBI Taxonomy" id="301880"/>
    <lineage>
        <taxon>Eukaryota</taxon>
        <taxon>Viridiplantae</taxon>
        <taxon>Streptophyta</taxon>
        <taxon>Embryophyta</taxon>
        <taxon>Tracheophyta</taxon>
        <taxon>Spermatophyta</taxon>
        <taxon>Magnoliopsida</taxon>
        <taxon>eudicotyledons</taxon>
        <taxon>Gunneridae</taxon>
        <taxon>Pentapetalae</taxon>
        <taxon>asterids</taxon>
        <taxon>campanulids</taxon>
        <taxon>Asterales</taxon>
        <taxon>Asteraceae</taxon>
        <taxon>Asteroideae</taxon>
        <taxon>Anthemideae</taxon>
        <taxon>Anthemidinae</taxon>
        <taxon>Tanacetum</taxon>
    </lineage>
</organism>
<protein>
    <submittedName>
        <fullName evidence="1">Uncharacterized protein</fullName>
    </submittedName>
</protein>
<dbReference type="Proteomes" id="UP001151760">
    <property type="component" value="Unassembled WGS sequence"/>
</dbReference>